<dbReference type="InterPro" id="IPR050424">
    <property type="entry name" value="Gfo-Idh-MocA_inositol_DH"/>
</dbReference>
<evidence type="ECO:0000259" key="1">
    <source>
        <dbReference type="Pfam" id="PF01408"/>
    </source>
</evidence>
<dbReference type="InterPro" id="IPR055170">
    <property type="entry name" value="GFO_IDH_MocA-like_dom"/>
</dbReference>
<name>A0ABU3I8L4_9ACTO</name>
<dbReference type="InterPro" id="IPR036291">
    <property type="entry name" value="NAD(P)-bd_dom_sf"/>
</dbReference>
<dbReference type="EMBL" id="JASXSX010000001">
    <property type="protein sequence ID" value="MDT3766729.1"/>
    <property type="molecule type" value="Genomic_DNA"/>
</dbReference>
<dbReference type="SUPFAM" id="SSF55347">
    <property type="entry name" value="Glyceraldehyde-3-phosphate dehydrogenase-like, C-terminal domain"/>
    <property type="match status" value="1"/>
</dbReference>
<protein>
    <submittedName>
        <fullName evidence="3">Gfo/Idh/MocA family oxidoreductase</fullName>
    </submittedName>
</protein>
<feature type="domain" description="Gfo/Idh/MocA-like oxidoreductase N-terminal" evidence="1">
    <location>
        <begin position="4"/>
        <end position="124"/>
    </location>
</feature>
<dbReference type="PANTHER" id="PTHR43593">
    <property type="match status" value="1"/>
</dbReference>
<comment type="caution">
    <text evidence="3">The sequence shown here is derived from an EMBL/GenBank/DDBJ whole genome shotgun (WGS) entry which is preliminary data.</text>
</comment>
<dbReference type="Pfam" id="PF01408">
    <property type="entry name" value="GFO_IDH_MocA"/>
    <property type="match status" value="1"/>
</dbReference>
<evidence type="ECO:0000259" key="2">
    <source>
        <dbReference type="Pfam" id="PF22725"/>
    </source>
</evidence>
<dbReference type="RefSeq" id="WP_313271854.1">
    <property type="nucleotide sequence ID" value="NZ_JASXSX010000001.1"/>
</dbReference>
<proteinExistence type="predicted"/>
<gene>
    <name evidence="3" type="ORF">QS713_01435</name>
</gene>
<dbReference type="SUPFAM" id="SSF51735">
    <property type="entry name" value="NAD(P)-binding Rossmann-fold domains"/>
    <property type="match status" value="1"/>
</dbReference>
<accession>A0ABU3I8L4</accession>
<sequence>MAELRIGLIGAGGMGRAHVERIENELAGGRISAVADLNVDAARTVAEPLGARVFTSGRELIESDDVDAVLIATFGKVHKPDVIRCIEAGKYVLCEKPLATTIADCEAILAAEQKMGKKLVTVGFMRRFDAGYQQMKQVLKAGEHGYATLVHNRHRNPSVPENYTSRNAIDDTAIHEIDTMRWLLDEEITSVRVDRPRLTSNRYEHLVDPIVLVMYTESGVRIDDEVNVNIDFGYSIECELVMEKGTARLGDQEQIFIRDRAGNRNAICSSHIDRFHAAFNREVGQWINAVKADRHTGSTAWDGYAATVVVEAALESASKAAETGGGPLVDVQMIDKPELYK</sequence>
<evidence type="ECO:0000313" key="3">
    <source>
        <dbReference type="EMBL" id="MDT3766729.1"/>
    </source>
</evidence>
<organism evidence="3 4">
    <name type="scientific">Gleimia hominis</name>
    <dbReference type="NCBI Taxonomy" id="595468"/>
    <lineage>
        <taxon>Bacteria</taxon>
        <taxon>Bacillati</taxon>
        <taxon>Actinomycetota</taxon>
        <taxon>Actinomycetes</taxon>
        <taxon>Actinomycetales</taxon>
        <taxon>Actinomycetaceae</taxon>
        <taxon>Gleimia</taxon>
    </lineage>
</organism>
<dbReference type="InterPro" id="IPR000683">
    <property type="entry name" value="Gfo/Idh/MocA-like_OxRdtase_N"/>
</dbReference>
<keyword evidence="4" id="KW-1185">Reference proteome</keyword>
<dbReference type="Gene3D" id="3.30.360.10">
    <property type="entry name" value="Dihydrodipicolinate Reductase, domain 2"/>
    <property type="match status" value="1"/>
</dbReference>
<evidence type="ECO:0000313" key="4">
    <source>
        <dbReference type="Proteomes" id="UP001247542"/>
    </source>
</evidence>
<feature type="domain" description="GFO/IDH/MocA-like oxidoreductase" evidence="2">
    <location>
        <begin position="132"/>
        <end position="247"/>
    </location>
</feature>
<dbReference type="Pfam" id="PF22725">
    <property type="entry name" value="GFO_IDH_MocA_C3"/>
    <property type="match status" value="1"/>
</dbReference>
<reference evidence="3 4" key="1">
    <citation type="submission" date="2023-06" db="EMBL/GenBank/DDBJ databases">
        <title>Draft genome sequence of Gleimia hominis type strain CCUG 57540T.</title>
        <authorList>
            <person name="Salva-Serra F."/>
            <person name="Cardew S."/>
            <person name="Jensie Markopoulos S."/>
            <person name="Ohlen M."/>
            <person name="Inganas E."/>
            <person name="Svensson-Stadler L."/>
            <person name="Moore E.R.B."/>
        </authorList>
    </citation>
    <scope>NUCLEOTIDE SEQUENCE [LARGE SCALE GENOMIC DNA]</scope>
    <source>
        <strain evidence="3 4">CCUG 57540</strain>
    </source>
</reference>
<dbReference type="PANTHER" id="PTHR43593:SF1">
    <property type="entry name" value="INOSITOL 2-DEHYDROGENASE"/>
    <property type="match status" value="1"/>
</dbReference>
<dbReference type="Gene3D" id="3.40.50.720">
    <property type="entry name" value="NAD(P)-binding Rossmann-like Domain"/>
    <property type="match status" value="1"/>
</dbReference>
<dbReference type="Proteomes" id="UP001247542">
    <property type="component" value="Unassembled WGS sequence"/>
</dbReference>